<reference evidence="4 5" key="1">
    <citation type="submission" date="2018-11" db="EMBL/GenBank/DDBJ databases">
        <title>Genomic Encyclopedia of Type Strains, Phase IV (KMG-IV): sequencing the most valuable type-strain genomes for metagenomic binning, comparative biology and taxonomic classification.</title>
        <authorList>
            <person name="Goeker M."/>
        </authorList>
    </citation>
    <scope>NUCLEOTIDE SEQUENCE [LARGE SCALE GENOMIC DNA]</scope>
    <source>
        <strain evidence="4 5">DSM 22027</strain>
    </source>
</reference>
<dbReference type="Proteomes" id="UP000276223">
    <property type="component" value="Unassembled WGS sequence"/>
</dbReference>
<dbReference type="GO" id="GO:0005829">
    <property type="term" value="C:cytosol"/>
    <property type="evidence" value="ECO:0007669"/>
    <property type="project" value="TreeGrafter"/>
</dbReference>
<comment type="caution">
    <text evidence="4">The sequence shown here is derived from an EMBL/GenBank/DDBJ whole genome shotgun (WGS) entry which is preliminary data.</text>
</comment>
<keyword evidence="5" id="KW-1185">Reference proteome</keyword>
<dbReference type="InterPro" id="IPR036061">
    <property type="entry name" value="CheW-like_dom_sf"/>
</dbReference>
<dbReference type="AlphaFoldDB" id="A0A3N1USG3"/>
<dbReference type="PROSITE" id="PS50113">
    <property type="entry name" value="PAC"/>
    <property type="match status" value="1"/>
</dbReference>
<evidence type="ECO:0000259" key="3">
    <source>
        <dbReference type="PROSITE" id="PS50851"/>
    </source>
</evidence>
<dbReference type="InterPro" id="IPR000014">
    <property type="entry name" value="PAS"/>
</dbReference>
<dbReference type="OrthoDB" id="9790406at2"/>
<dbReference type="Pfam" id="PF01584">
    <property type="entry name" value="CheW"/>
    <property type="match status" value="1"/>
</dbReference>
<dbReference type="SUPFAM" id="SSF55785">
    <property type="entry name" value="PYP-like sensor domain (PAS domain)"/>
    <property type="match status" value="1"/>
</dbReference>
<dbReference type="SUPFAM" id="SSF50341">
    <property type="entry name" value="CheW-like"/>
    <property type="match status" value="1"/>
</dbReference>
<evidence type="ECO:0000313" key="5">
    <source>
        <dbReference type="Proteomes" id="UP000276223"/>
    </source>
</evidence>
<dbReference type="GO" id="GO:0007165">
    <property type="term" value="P:signal transduction"/>
    <property type="evidence" value="ECO:0007669"/>
    <property type="project" value="InterPro"/>
</dbReference>
<dbReference type="InterPro" id="IPR000700">
    <property type="entry name" value="PAS-assoc_C"/>
</dbReference>
<dbReference type="SMART" id="SM00086">
    <property type="entry name" value="PAC"/>
    <property type="match status" value="1"/>
</dbReference>
<dbReference type="NCBIfam" id="TIGR00229">
    <property type="entry name" value="sensory_box"/>
    <property type="match status" value="1"/>
</dbReference>
<dbReference type="Gene3D" id="3.30.450.20">
    <property type="entry name" value="PAS domain"/>
    <property type="match status" value="1"/>
</dbReference>
<dbReference type="Gene3D" id="2.40.50.180">
    <property type="entry name" value="CheA-289, Domain 4"/>
    <property type="match status" value="1"/>
</dbReference>
<dbReference type="EMBL" id="RJVA01000012">
    <property type="protein sequence ID" value="ROQ92329.1"/>
    <property type="molecule type" value="Genomic_DNA"/>
</dbReference>
<evidence type="ECO:0000259" key="2">
    <source>
        <dbReference type="PROSITE" id="PS50113"/>
    </source>
</evidence>
<dbReference type="Pfam" id="PF08447">
    <property type="entry name" value="PAS_3"/>
    <property type="match status" value="1"/>
</dbReference>
<dbReference type="PANTHER" id="PTHR22617:SF23">
    <property type="entry name" value="CHEMOTAXIS PROTEIN CHEW"/>
    <property type="match status" value="1"/>
</dbReference>
<dbReference type="GO" id="GO:0006935">
    <property type="term" value="P:chemotaxis"/>
    <property type="evidence" value="ECO:0007669"/>
    <property type="project" value="InterPro"/>
</dbReference>
<dbReference type="InterPro" id="IPR039315">
    <property type="entry name" value="CheW"/>
</dbReference>
<feature type="domain" description="PAC" evidence="2">
    <location>
        <begin position="75"/>
        <end position="127"/>
    </location>
</feature>
<dbReference type="PROSITE" id="PS50112">
    <property type="entry name" value="PAS"/>
    <property type="match status" value="1"/>
</dbReference>
<dbReference type="PROSITE" id="PS50851">
    <property type="entry name" value="CHEW"/>
    <property type="match status" value="1"/>
</dbReference>
<dbReference type="InterPro" id="IPR013655">
    <property type="entry name" value="PAS_fold_3"/>
</dbReference>
<feature type="domain" description="CheW-like" evidence="3">
    <location>
        <begin position="132"/>
        <end position="276"/>
    </location>
</feature>
<dbReference type="Gene3D" id="2.30.30.40">
    <property type="entry name" value="SH3 Domains"/>
    <property type="match status" value="1"/>
</dbReference>
<dbReference type="PANTHER" id="PTHR22617">
    <property type="entry name" value="CHEMOTAXIS SENSOR HISTIDINE KINASE-RELATED"/>
    <property type="match status" value="1"/>
</dbReference>
<protein>
    <submittedName>
        <fullName evidence="4">PAS domain S-box-containing protein</fullName>
    </submittedName>
</protein>
<dbReference type="CDD" id="cd00130">
    <property type="entry name" value="PAS"/>
    <property type="match status" value="1"/>
</dbReference>
<name>A0A3N1USG3_9BACT</name>
<feature type="domain" description="PAS" evidence="1">
    <location>
        <begin position="21"/>
        <end position="72"/>
    </location>
</feature>
<dbReference type="InterPro" id="IPR002545">
    <property type="entry name" value="CheW-lke_dom"/>
</dbReference>
<evidence type="ECO:0000259" key="1">
    <source>
        <dbReference type="PROSITE" id="PS50112"/>
    </source>
</evidence>
<dbReference type="SMART" id="SM00260">
    <property type="entry name" value="CheW"/>
    <property type="match status" value="1"/>
</dbReference>
<organism evidence="4 5">
    <name type="scientific">Desulfosoma caldarium</name>
    <dbReference type="NCBI Taxonomy" id="610254"/>
    <lineage>
        <taxon>Bacteria</taxon>
        <taxon>Pseudomonadati</taxon>
        <taxon>Thermodesulfobacteriota</taxon>
        <taxon>Syntrophobacteria</taxon>
        <taxon>Syntrophobacterales</taxon>
        <taxon>Syntrophobacteraceae</taxon>
        <taxon>Desulfosoma</taxon>
    </lineage>
</organism>
<proteinExistence type="predicted"/>
<dbReference type="InterPro" id="IPR035965">
    <property type="entry name" value="PAS-like_dom_sf"/>
</dbReference>
<gene>
    <name evidence="4" type="ORF">EDC27_2034</name>
</gene>
<evidence type="ECO:0000313" key="4">
    <source>
        <dbReference type="EMBL" id="ROQ92329.1"/>
    </source>
</evidence>
<dbReference type="InterPro" id="IPR001610">
    <property type="entry name" value="PAC"/>
</dbReference>
<dbReference type="RefSeq" id="WP_123290488.1">
    <property type="nucleotide sequence ID" value="NZ_RJVA01000012.1"/>
</dbReference>
<sequence length="283" mass="32241">MTGLEDKSSKVQNVAYRGYIDGSVDFFGPQIEVLTGYRRDEFLSRQVKWTDIIFEEDRHHVKNAFVQALKGDKTYSRQYRIRTKKGDVLWIQEWGQIVCDDQGKVEYVLGILVDITERKHSEELDLRIKKRTGKYLVFILNKQDFAVPIQRVKEIVGLLPITALPQAPPHIRGIINLRGKIIPVVDLHLRLQVDSQGIGERAAIIILDVEVANTIIPVGVLVDAVSEVLNIQGEHIEEMEEVFYEENSKIFSGMAKVDGKVKIILNVDRVIEVEDLETLPVQS</sequence>
<accession>A0A3N1USG3</accession>